<comment type="caution">
    <text evidence="3">The sequence shown here is derived from an EMBL/GenBank/DDBJ whole genome shotgun (WGS) entry which is preliminary data.</text>
</comment>
<accession>A0A4S4KW89</accession>
<dbReference type="PROSITE" id="PS00109">
    <property type="entry name" value="PROTEIN_KINASE_TYR"/>
    <property type="match status" value="1"/>
</dbReference>
<feature type="compositionally biased region" description="Basic and acidic residues" evidence="1">
    <location>
        <begin position="785"/>
        <end position="797"/>
    </location>
</feature>
<feature type="compositionally biased region" description="Basic and acidic residues" evidence="1">
    <location>
        <begin position="586"/>
        <end position="603"/>
    </location>
</feature>
<feature type="region of interest" description="Disordered" evidence="1">
    <location>
        <begin position="514"/>
        <end position="570"/>
    </location>
</feature>
<feature type="compositionally biased region" description="Basic and acidic residues" evidence="1">
    <location>
        <begin position="1090"/>
        <end position="1099"/>
    </location>
</feature>
<organism evidence="3 4">
    <name type="scientific">Hermanssonia centrifuga</name>
    <dbReference type="NCBI Taxonomy" id="98765"/>
    <lineage>
        <taxon>Eukaryota</taxon>
        <taxon>Fungi</taxon>
        <taxon>Dikarya</taxon>
        <taxon>Basidiomycota</taxon>
        <taxon>Agaricomycotina</taxon>
        <taxon>Agaricomycetes</taxon>
        <taxon>Polyporales</taxon>
        <taxon>Meruliaceae</taxon>
        <taxon>Hermanssonia</taxon>
    </lineage>
</organism>
<proteinExistence type="predicted"/>
<evidence type="ECO:0000256" key="1">
    <source>
        <dbReference type="SAM" id="MobiDB-lite"/>
    </source>
</evidence>
<dbReference type="InterPro" id="IPR051681">
    <property type="entry name" value="Ser/Thr_Kinases-Pseudokinases"/>
</dbReference>
<dbReference type="Gene3D" id="1.10.510.10">
    <property type="entry name" value="Transferase(Phosphotransferase) domain 1"/>
    <property type="match status" value="1"/>
</dbReference>
<feature type="compositionally biased region" description="Polar residues" evidence="1">
    <location>
        <begin position="972"/>
        <end position="981"/>
    </location>
</feature>
<dbReference type="GO" id="GO:0005524">
    <property type="term" value="F:ATP binding"/>
    <property type="evidence" value="ECO:0007669"/>
    <property type="project" value="InterPro"/>
</dbReference>
<dbReference type="InterPro" id="IPR000719">
    <property type="entry name" value="Prot_kinase_dom"/>
</dbReference>
<feature type="domain" description="Protein kinase" evidence="2">
    <location>
        <begin position="231"/>
        <end position="511"/>
    </location>
</feature>
<dbReference type="AlphaFoldDB" id="A0A4S4KW89"/>
<evidence type="ECO:0000259" key="2">
    <source>
        <dbReference type="PROSITE" id="PS50011"/>
    </source>
</evidence>
<feature type="compositionally biased region" description="Polar residues" evidence="1">
    <location>
        <begin position="541"/>
        <end position="565"/>
    </location>
</feature>
<dbReference type="PANTHER" id="PTHR44329">
    <property type="entry name" value="SERINE/THREONINE-PROTEIN KINASE TNNI3K-RELATED"/>
    <property type="match status" value="1"/>
</dbReference>
<name>A0A4S4KW89_9APHY</name>
<dbReference type="PROSITE" id="PS50011">
    <property type="entry name" value="PROTEIN_KINASE_DOM"/>
    <property type="match status" value="1"/>
</dbReference>
<feature type="compositionally biased region" description="Acidic residues" evidence="1">
    <location>
        <begin position="824"/>
        <end position="836"/>
    </location>
</feature>
<feature type="region of interest" description="Disordered" evidence="1">
    <location>
        <begin position="781"/>
        <end position="1108"/>
    </location>
</feature>
<dbReference type="SUPFAM" id="SSF56112">
    <property type="entry name" value="Protein kinase-like (PK-like)"/>
    <property type="match status" value="1"/>
</dbReference>
<dbReference type="InterPro" id="IPR011009">
    <property type="entry name" value="Kinase-like_dom_sf"/>
</dbReference>
<feature type="compositionally biased region" description="Basic and acidic residues" evidence="1">
    <location>
        <begin position="984"/>
        <end position="996"/>
    </location>
</feature>
<dbReference type="InterPro" id="IPR001245">
    <property type="entry name" value="Ser-Thr/Tyr_kinase_cat_dom"/>
</dbReference>
<feature type="compositionally biased region" description="Acidic residues" evidence="1">
    <location>
        <begin position="1001"/>
        <end position="1013"/>
    </location>
</feature>
<sequence length="1108" mass="121028">MEMEEIALQLTRNLLIKIDVDGVYREQYPAEWQGSGIAALDGNSDHGAPVFSCILITEAVYEEAIDCDHKAGTHNWDFELHGSQPSEYELPAGVSEITEGLAGELCRTFESLYEVSKHVSRLHGEQWDDVIRYRLMFIQNKPIKTAEQEMGSDTLPMLSKLVISSSAYDTVLLSLRGRQAGRALDLLQDEILKAGSGSDTTQIRHHLRTLLVQLAQDSDRIPPSVFLDGVKWNSELISRTKFSDVNSGTYKKERIVIKRIKLPLKISADITQQSKKPFLGPLGWRTLKHENLLPFLGIAIRKPGKDSDGLHLISPRMEYGNVLKVLEKKGNTNEDISRLTHRWILEIAKGMAYLHQEDIVHGDLRARNILIDRNYSVRIADYGLSKLAGDMDFNYLSAHPSLARWMAPELLQCATPKQVPSLQTLASDVYAFACVCLELYTGDVPFGPRVADREVAALVLKGTRPERPQTPWNETAPMAFSLWTIIEHCWSQDPSRRPKSAELVEGITSFMRGSRLRQPFGEDETVSESYSQEGSEEAPTRSASRASSGDETAVQPPSRSASPSPIDTAAPLLSIPESTLIPAIPRDDVEAVAERRKKDESYDRLGPPPPYQQIPQVAPRSVDIGIHEIPSPENDSSQPDVLHEVHDLDSPTVPLVDGADEPSETQVHEKDAHDENKRLDIDDPGAASLAGQDKTVNEPPPTAGEGVKSMSDLDLSQKDPAEAHHLPETDVVGSLPATANSNDPEPVMHEEHDFEDLVLQEDTAKVESPVAELEDKQNELTTLHEATHSQDDSEKEALPSYGSPDNESIRVENEQGIPAIADVGQDDEEKDIDTSDALDRHDREKLQVVASAHPEESVILALPSNGESEYCAPSSSPEEASNGVSEQLPGNIPIGQFSDNMEKTNESVAVPEAPTAEEQPLPISSTAEKPHEQDAQSEEGKTSIVPDERPAETQVIAPQGVPDNAKLPAAPPQSQELNQSNPEDDLHTLIATHDEEPISAADEEPAPQPEEPDCLSAPDTVAVEENVQTAEKPRGDVPGLVDTAQDERTSVAPPPAITAQASSDPSHGTKAQPKASPGQTSKVKGATKSTRKERAKGGMEDGDNVGFA</sequence>
<feature type="compositionally biased region" description="Basic and acidic residues" evidence="1">
    <location>
        <begin position="928"/>
        <end position="951"/>
    </location>
</feature>
<feature type="compositionally biased region" description="Basic and acidic residues" evidence="1">
    <location>
        <begin position="666"/>
        <end position="681"/>
    </location>
</feature>
<keyword evidence="4" id="KW-1185">Reference proteome</keyword>
<feature type="compositionally biased region" description="Basic and acidic residues" evidence="1">
    <location>
        <begin position="837"/>
        <end position="846"/>
    </location>
</feature>
<dbReference type="InterPro" id="IPR008266">
    <property type="entry name" value="Tyr_kinase_AS"/>
</dbReference>
<feature type="region of interest" description="Disordered" evidence="1">
    <location>
        <begin position="586"/>
        <end position="755"/>
    </location>
</feature>
<reference evidence="3 4" key="1">
    <citation type="submission" date="2019-02" db="EMBL/GenBank/DDBJ databases">
        <title>Genome sequencing of the rare red list fungi Phlebia centrifuga.</title>
        <authorList>
            <person name="Buettner E."/>
            <person name="Kellner H."/>
        </authorList>
    </citation>
    <scope>NUCLEOTIDE SEQUENCE [LARGE SCALE GENOMIC DNA]</scope>
    <source>
        <strain evidence="3 4">DSM 108282</strain>
    </source>
</reference>
<evidence type="ECO:0000313" key="3">
    <source>
        <dbReference type="EMBL" id="THH02661.1"/>
    </source>
</evidence>
<feature type="compositionally biased region" description="Basic and acidic residues" evidence="1">
    <location>
        <begin position="715"/>
        <end position="728"/>
    </location>
</feature>
<gene>
    <name evidence="3" type="ORF">EW026_g235</name>
</gene>
<protein>
    <recommendedName>
        <fullName evidence="2">Protein kinase domain-containing protein</fullName>
    </recommendedName>
</protein>
<dbReference type="Pfam" id="PF07714">
    <property type="entry name" value="PK_Tyr_Ser-Thr"/>
    <property type="match status" value="1"/>
</dbReference>
<dbReference type="GO" id="GO:0004674">
    <property type="term" value="F:protein serine/threonine kinase activity"/>
    <property type="evidence" value="ECO:0007669"/>
    <property type="project" value="TreeGrafter"/>
</dbReference>
<dbReference type="EMBL" id="SGPJ01000003">
    <property type="protein sequence ID" value="THH02661.1"/>
    <property type="molecule type" value="Genomic_DNA"/>
</dbReference>
<evidence type="ECO:0000313" key="4">
    <source>
        <dbReference type="Proteomes" id="UP000309038"/>
    </source>
</evidence>
<feature type="compositionally biased region" description="Polar residues" evidence="1">
    <location>
        <begin position="873"/>
        <end position="885"/>
    </location>
</feature>
<dbReference type="Proteomes" id="UP000309038">
    <property type="component" value="Unassembled WGS sequence"/>
</dbReference>